<dbReference type="InterPro" id="IPR027417">
    <property type="entry name" value="P-loop_NTPase"/>
</dbReference>
<evidence type="ECO:0000259" key="8">
    <source>
        <dbReference type="PROSITE" id="PS50067"/>
    </source>
</evidence>
<dbReference type="PROSITE" id="PS00411">
    <property type="entry name" value="KINESIN_MOTOR_1"/>
    <property type="match status" value="1"/>
</dbReference>
<feature type="coiled-coil region" evidence="6">
    <location>
        <begin position="1892"/>
        <end position="2022"/>
    </location>
</feature>
<keyword evidence="1 5" id="KW-0547">Nucleotide-binding</keyword>
<dbReference type="PANTHER" id="PTHR47968">
    <property type="entry name" value="CENTROMERE PROTEIN E"/>
    <property type="match status" value="1"/>
</dbReference>
<dbReference type="PANTHER" id="PTHR47968:SF75">
    <property type="entry name" value="CENTROMERE-ASSOCIATED PROTEIN E"/>
    <property type="match status" value="1"/>
</dbReference>
<dbReference type="Pfam" id="PF00225">
    <property type="entry name" value="Kinesin"/>
    <property type="match status" value="1"/>
</dbReference>
<dbReference type="Gene3D" id="3.40.850.10">
    <property type="entry name" value="Kinesin motor domain"/>
    <property type="match status" value="1"/>
</dbReference>
<proteinExistence type="inferred from homology"/>
<evidence type="ECO:0000313" key="10">
    <source>
        <dbReference type="Proteomes" id="UP001497522"/>
    </source>
</evidence>
<dbReference type="CDD" id="cd01374">
    <property type="entry name" value="KISc_CENP_E"/>
    <property type="match status" value="1"/>
</dbReference>
<feature type="coiled-coil region" evidence="6">
    <location>
        <begin position="343"/>
        <end position="427"/>
    </location>
</feature>
<evidence type="ECO:0000256" key="4">
    <source>
        <dbReference type="ARBA" id="ARBA00023175"/>
    </source>
</evidence>
<evidence type="ECO:0000256" key="1">
    <source>
        <dbReference type="ARBA" id="ARBA00022741"/>
    </source>
</evidence>
<evidence type="ECO:0000256" key="6">
    <source>
        <dbReference type="SAM" id="Coils"/>
    </source>
</evidence>
<evidence type="ECO:0000256" key="3">
    <source>
        <dbReference type="ARBA" id="ARBA00023054"/>
    </source>
</evidence>
<dbReference type="InterPro" id="IPR019821">
    <property type="entry name" value="Kinesin_motor_CS"/>
</dbReference>
<feature type="coiled-coil region" evidence="6">
    <location>
        <begin position="557"/>
        <end position="609"/>
    </location>
</feature>
<feature type="coiled-coil region" evidence="6">
    <location>
        <begin position="1330"/>
        <end position="1494"/>
    </location>
</feature>
<reference evidence="9 10" key="1">
    <citation type="submission" date="2024-03" db="EMBL/GenBank/DDBJ databases">
        <authorList>
            <consortium name="ELIXIR-Norway"/>
            <consortium name="Elixir Norway"/>
        </authorList>
    </citation>
    <scope>NUCLEOTIDE SEQUENCE [LARGE SCALE GENOMIC DNA]</scope>
</reference>
<accession>A0ABP1B599</accession>
<dbReference type="PRINTS" id="PR00380">
    <property type="entry name" value="KINESINHEAVY"/>
</dbReference>
<dbReference type="InterPro" id="IPR027640">
    <property type="entry name" value="Kinesin-like_fam"/>
</dbReference>
<feature type="domain" description="Kinesin motor" evidence="8">
    <location>
        <begin position="3"/>
        <end position="337"/>
    </location>
</feature>
<feature type="coiled-coil region" evidence="6">
    <location>
        <begin position="1127"/>
        <end position="1245"/>
    </location>
</feature>
<evidence type="ECO:0000313" key="9">
    <source>
        <dbReference type="EMBL" id="CAK9870345.1"/>
    </source>
</evidence>
<feature type="coiled-coil region" evidence="6">
    <location>
        <begin position="1534"/>
        <end position="1610"/>
    </location>
</feature>
<keyword evidence="4 5" id="KW-0505">Motor protein</keyword>
<keyword evidence="3 6" id="KW-0175">Coiled coil</keyword>
<keyword evidence="2 5" id="KW-0067">ATP-binding</keyword>
<dbReference type="InterPro" id="IPR036961">
    <property type="entry name" value="Kinesin_motor_dom_sf"/>
</dbReference>
<evidence type="ECO:0000256" key="7">
    <source>
        <dbReference type="SAM" id="MobiDB-lite"/>
    </source>
</evidence>
<dbReference type="PROSITE" id="PS50067">
    <property type="entry name" value="KINESIN_MOTOR_2"/>
    <property type="match status" value="1"/>
</dbReference>
<keyword evidence="10" id="KW-1185">Reference proteome</keyword>
<name>A0ABP1B599_9BRYO</name>
<dbReference type="EMBL" id="OZ023703">
    <property type="protein sequence ID" value="CAK9870345.1"/>
    <property type="molecule type" value="Genomic_DNA"/>
</dbReference>
<evidence type="ECO:0000256" key="2">
    <source>
        <dbReference type="ARBA" id="ARBA00022840"/>
    </source>
</evidence>
<organism evidence="9 10">
    <name type="scientific">Sphagnum jensenii</name>
    <dbReference type="NCBI Taxonomy" id="128206"/>
    <lineage>
        <taxon>Eukaryota</taxon>
        <taxon>Viridiplantae</taxon>
        <taxon>Streptophyta</taxon>
        <taxon>Embryophyta</taxon>
        <taxon>Bryophyta</taxon>
        <taxon>Sphagnophytina</taxon>
        <taxon>Sphagnopsida</taxon>
        <taxon>Sphagnales</taxon>
        <taxon>Sphagnaceae</taxon>
        <taxon>Sphagnum</taxon>
    </lineage>
</organism>
<protein>
    <recommendedName>
        <fullName evidence="8">Kinesin motor domain-containing protein</fullName>
    </recommendedName>
</protein>
<feature type="binding site" evidence="5">
    <location>
        <begin position="85"/>
        <end position="92"/>
    </location>
    <ligand>
        <name>ATP</name>
        <dbReference type="ChEBI" id="CHEBI:30616"/>
    </ligand>
</feature>
<feature type="coiled-coil region" evidence="6">
    <location>
        <begin position="658"/>
        <end position="741"/>
    </location>
</feature>
<sequence length="2494" mass="283235">MEKISVTIRVRPLSKGEVAKGSPWKLGPNSIALCNASGSTISGQSYMFDKVFGSEATTLEIYEAQTKDIIVSAVQGFNGTVFAYGQTSSGKTFTMRGSPQEPGIIPLAVYEVFQNIQAINSREFLLRVSYMEIYNEEINDLLAPEAQKLQIHESAERGIFVAGLREEIVVSPEQVLELMEFGENHRHVGETNMNVYSSRSHTIFRMVIESRDRSQDDPYGNTTVQACDAVRVSVLNLVDLAGSERVAKTGAEGARLKEGTHINKSLMTLGTVINKLSEGIQKQGGHVPYRDSKLTRILQPALGGNAKTAVICNVTPALVHADETKGTLYFASRANRVTNCAQVNEIMTDAALLKRQKKEIEELRAKLQESHSEHWEEEVLNLRNALLKTELDRERMALELQEEKKAQAERERRLKEQEQKIENLSTMVINSAVDDRDFDKRSKKNNRRETWCPRIPAEAPDDVGHQEMKRPFSKEVPWAPFGVSVLPMRRERLQCLPPPFEKLCEEEDTMFSSWKEEEGNGGLETLKASHDSDDIFLSATLHVGERRRRSAADKEATMELKQEISNLLAQYDDLQCDNEIKMMEKMIEIEELKKELAHAQMAASKARKLDDKYQQVPEVERRVGSLGSCDVDSGFKQLRAQNLEMEKSYMQQHLGGLNQQAKCQSTTAKEHLQELENLELEKISMQQELGSLTEQVKVQATAAEDSLDKVKKELHESMKEAAAAQYELNLALQKIESLEKENEKGVEVQRELVSSIDELKCEVEAIMSTTDFAWLGEIRQFFAPYLLELEQAQQEVATEKTCLVQKGETMQAWIQVLEGERDALIETTKQIQADMDHLQGMHRQELKESQKKLELALSDNLGVVEQLRAMDSFLAQKKAENQMLEQKLQAVQAENESSRTALQARASEWDMTQRMHAEEKLLFKQKEEDLLSCLQLVEGEREALMKKSEQAESEIGRLCRELDSQSQELVEAERRLEFALSEQEKVVKELSDVQIQLTAQVEEQNLLRFLLAELEAQKDAMERCLAAEEGHDAINGELGNTKPQLFATECSLKMKPMELKKDAGLQFLKDSNTMHKHLMSEAPAVVELEEKLAESAHLSAVLNQEKEIATETTKRAAEESASFRLRLEVLEHEHALLVEKLDKSEASLQSAEALAIEAVREIEKLTQELETISAENIGAKAELEALQQEKLAFLKDKHTMEAALAFAEKERITFKEKNDEAQEELNALDEELERQRQENEEAVSVLGLAKSADAQAAVVVKELQVMLSEREVKQQFLEHQIANFKVQAAAANVDLESRTCELQVIQKKLDLASSECSSSRAQIAEMDTLLSQKNAALEVLTGDMLNLERQFAATKQELAVRVHQLEESVSKISEEKLVLLNKQELQQSTLREVEGERDELISSSEVLQQDINVLTEKMEYQESQQTDMISKFEALKFEFERQQLELHELESKLAHANSEIDDREEQLRGVHCILLENSKERKLLEEKLAKLEVEKCAMENTLGQGEAQLLAQRAAMTEATSNQEVQQQLHFTEAAQLRSDILALRKELNAAKSAPASLEKERDGLAKELEKLKIKMKDIEAKLKSTLVEKSKLEAEKVNIDREMKQLRQSTVLLNKRESIVDKRRESIATGLTKTKAQLSSAEHALQMKTVELEKSSFDLQLLQDSYAKLEFAMSEMECGSITLKEKLAESEKSITILGQEKETAVHNMEKVAQELKVALEQQRVTVGDFEALQAVHLSLVQKLQVCETGLKDAENLTKELSLKNDTLIKELTDAYFEFEEEKARWASLEDNHDGECQRLGQEITKLHNQLEQLQQSYEDEVAAKNCVLEQVMKLEQALEDTAVKSFNNEKQLKEVEEAAVTTKDYFQEQVCHLEKALHDTAENSLLLEQQVKELRTALDDEQEYHRKLEEVLAVEKEKCESWEVNCKKLEEQIVLAKSTMKEEHDARMKLSEESDQEYHRKLEEVIALEKEKCESWEINCKKLEEQIVLAKSTMQEEHDARMKLSEEIQQLNEMLEQSRADIAQTPHAEHILVLEGKQQELEEYVLKLEADCTNKEEAASLAEKQVEKLQMQLSNAMDVEESLLSELDNAGMKIKILNFEVDELQAQLDKVISEKKDLRLQIAELNSRIEEVNSQLEHSMKELNLAQDKGAHLEKENDDYFTQNLKLEVGLDAACDRMEVFKGRWEDAEVDMLELKERQQNAESSLAVARLEVKQLHVQLENLRRRCQNYERQLRMVKKKETRQEDDPVRQKQLVEVISQKDALQVQERKAAEKQKANQEESRKIEEVPKEKEAAVTNLKAGLDKPEGHNANLKLDFTSEMVEVKSEEKPRATVVPTLPARRKKESQMAGGLSAGKSVQELKMQSDRLFKKLRMSRNLGGSIYQSNAFKDPQPLLASLNSCQDASTRPVWMKPHSGIAATEPSSFSVNNQNTSGFTLRRAPLNPLSQNKVLAPLEAGWEKKRQPPSGSVPLKFPMHPPVSDFKTLQSSDKENL</sequence>
<feature type="region of interest" description="Disordered" evidence="7">
    <location>
        <begin position="2455"/>
        <end position="2494"/>
    </location>
</feature>
<evidence type="ECO:0000256" key="5">
    <source>
        <dbReference type="PROSITE-ProRule" id="PRU00283"/>
    </source>
</evidence>
<dbReference type="SUPFAM" id="SSF52540">
    <property type="entry name" value="P-loop containing nucleoside triphosphate hydrolases"/>
    <property type="match status" value="1"/>
</dbReference>
<feature type="coiled-coil region" evidence="6">
    <location>
        <begin position="934"/>
        <end position="1031"/>
    </location>
</feature>
<feature type="region of interest" description="Disordered" evidence="7">
    <location>
        <begin position="2272"/>
        <end position="2293"/>
    </location>
</feature>
<feature type="coiled-coil region" evidence="6">
    <location>
        <begin position="874"/>
        <end position="901"/>
    </location>
</feature>
<dbReference type="Proteomes" id="UP001497522">
    <property type="component" value="Chromosome 2"/>
</dbReference>
<feature type="coiled-coil region" evidence="6">
    <location>
        <begin position="2046"/>
        <end position="2150"/>
    </location>
</feature>
<gene>
    <name evidence="9" type="ORF">CSSPJE1EN2_LOCUS13013</name>
</gene>
<comment type="similarity">
    <text evidence="5">Belongs to the TRAFAC class myosin-kinesin ATPase superfamily. Kinesin family.</text>
</comment>
<feature type="coiled-coil region" evidence="6">
    <location>
        <begin position="1797"/>
        <end position="1824"/>
    </location>
</feature>
<dbReference type="InterPro" id="IPR001752">
    <property type="entry name" value="Kinesin_motor_dom"/>
</dbReference>
<dbReference type="SUPFAM" id="SSF57997">
    <property type="entry name" value="Tropomyosin"/>
    <property type="match status" value="1"/>
</dbReference>
<dbReference type="SMART" id="SM00129">
    <property type="entry name" value="KISc"/>
    <property type="match status" value="1"/>
</dbReference>